<dbReference type="InterPro" id="IPR037682">
    <property type="entry name" value="TonB_C"/>
</dbReference>
<evidence type="ECO:0000256" key="1">
    <source>
        <dbReference type="ARBA" id="ARBA00004167"/>
    </source>
</evidence>
<name>N8X9H9_ACIBZ</name>
<dbReference type="PATRIC" id="fig|1217651.3.peg.3022"/>
<keyword evidence="3" id="KW-1133">Transmembrane helix</keyword>
<dbReference type="EMBL" id="APPK01000045">
    <property type="protein sequence ID" value="ENV20926.1"/>
    <property type="molecule type" value="Genomic_DNA"/>
</dbReference>
<dbReference type="SUPFAM" id="SSF74653">
    <property type="entry name" value="TolA/TonB C-terminal domain"/>
    <property type="match status" value="2"/>
</dbReference>
<dbReference type="PROSITE" id="PS52015">
    <property type="entry name" value="TONB_CTD"/>
    <property type="match status" value="1"/>
</dbReference>
<feature type="domain" description="TonB C-terminal" evidence="6">
    <location>
        <begin position="30"/>
        <end position="128"/>
    </location>
</feature>
<dbReference type="HOGENOM" id="CLU_1292135_0_0_6"/>
<feature type="chain" id="PRO_5004135728" description="TonB C-terminal domain-containing protein" evidence="5">
    <location>
        <begin position="19"/>
        <end position="215"/>
    </location>
</feature>
<evidence type="ECO:0000256" key="4">
    <source>
        <dbReference type="ARBA" id="ARBA00023136"/>
    </source>
</evidence>
<dbReference type="Gene3D" id="3.30.1150.10">
    <property type="match status" value="1"/>
</dbReference>
<protein>
    <recommendedName>
        <fullName evidence="6">TonB C-terminal domain-containing protein</fullName>
    </recommendedName>
</protein>
<keyword evidence="5" id="KW-0732">Signal</keyword>
<dbReference type="AlphaFoldDB" id="N8X9H9"/>
<keyword evidence="2" id="KW-0812">Transmembrane</keyword>
<evidence type="ECO:0000256" key="3">
    <source>
        <dbReference type="ARBA" id="ARBA00022989"/>
    </source>
</evidence>
<comment type="subcellular location">
    <subcellularLocation>
        <location evidence="1">Membrane</location>
        <topology evidence="1">Single-pass membrane protein</topology>
    </subcellularLocation>
</comment>
<comment type="caution">
    <text evidence="7">The sequence shown here is derived from an EMBL/GenBank/DDBJ whole genome shotgun (WGS) entry which is preliminary data.</text>
</comment>
<sequence>MKSIFIIFCLLVSSFCFGADSKVREVQRDPVSGMLMKWIIPPKIIIKNEILKGYDRDLLIYLETNEYGRVHKAEVIKSSGVDELDRLALRAVKGSKLKAWNEWDVNTNYPLRTKLPFEFSVSRIPKYAFFPNIVPKKSELKGESRSLSIYVEADDSGKITKAKITKSSGLNNLDNYVLKEFKDKARFKPLNINGKPYPIKMTEDFHLPLGSAKEG</sequence>
<reference evidence="7 8" key="1">
    <citation type="submission" date="2013-02" db="EMBL/GenBank/DDBJ databases">
        <title>The Genome Sequence of Acinetobacter bereziniae NIPH 3.</title>
        <authorList>
            <consortium name="The Broad Institute Genome Sequencing Platform"/>
            <consortium name="The Broad Institute Genome Sequencing Center for Infectious Disease"/>
            <person name="Cerqueira G."/>
            <person name="Feldgarden M."/>
            <person name="Courvalin P."/>
            <person name="Perichon B."/>
            <person name="Grillot-Courvalin C."/>
            <person name="Clermont D."/>
            <person name="Rocha E."/>
            <person name="Yoon E.-J."/>
            <person name="Nemec A."/>
            <person name="Walker B."/>
            <person name="Young S.K."/>
            <person name="Zeng Q."/>
            <person name="Gargeya S."/>
            <person name="Fitzgerald M."/>
            <person name="Haas B."/>
            <person name="Abouelleil A."/>
            <person name="Alvarado L."/>
            <person name="Arachchi H.M."/>
            <person name="Berlin A.M."/>
            <person name="Chapman S.B."/>
            <person name="Dewar J."/>
            <person name="Goldberg J."/>
            <person name="Griggs A."/>
            <person name="Gujja S."/>
            <person name="Hansen M."/>
            <person name="Howarth C."/>
            <person name="Imamovic A."/>
            <person name="Larimer J."/>
            <person name="McCowan C."/>
            <person name="Murphy C."/>
            <person name="Neiman D."/>
            <person name="Pearson M."/>
            <person name="Priest M."/>
            <person name="Roberts A."/>
            <person name="Saif S."/>
            <person name="Shea T."/>
            <person name="Sisk P."/>
            <person name="Sykes S."/>
            <person name="Wortman J."/>
            <person name="Nusbaum C."/>
            <person name="Birren B."/>
        </authorList>
    </citation>
    <scope>NUCLEOTIDE SEQUENCE [LARGE SCALE GENOMIC DNA]</scope>
    <source>
        <strain evidence="7 8">NIPH 3</strain>
    </source>
</reference>
<dbReference type="GO" id="GO:0016020">
    <property type="term" value="C:membrane"/>
    <property type="evidence" value="ECO:0007669"/>
    <property type="project" value="UniProtKB-SubCell"/>
</dbReference>
<evidence type="ECO:0000259" key="6">
    <source>
        <dbReference type="PROSITE" id="PS52015"/>
    </source>
</evidence>
<dbReference type="NCBIfam" id="TIGR01352">
    <property type="entry name" value="tonB_Cterm"/>
    <property type="match status" value="1"/>
</dbReference>
<accession>N8X9H9</accession>
<organism evidence="7 8">
    <name type="scientific">Acinetobacter bereziniae NIPH 3</name>
    <dbReference type="NCBI Taxonomy" id="1217651"/>
    <lineage>
        <taxon>Bacteria</taxon>
        <taxon>Pseudomonadati</taxon>
        <taxon>Pseudomonadota</taxon>
        <taxon>Gammaproteobacteria</taxon>
        <taxon>Moraxellales</taxon>
        <taxon>Moraxellaceae</taxon>
        <taxon>Acinetobacter</taxon>
    </lineage>
</organism>
<dbReference type="InterPro" id="IPR006260">
    <property type="entry name" value="TonB/TolA_C"/>
</dbReference>
<dbReference type="Pfam" id="PF03544">
    <property type="entry name" value="TonB_C"/>
    <property type="match status" value="1"/>
</dbReference>
<evidence type="ECO:0000313" key="8">
    <source>
        <dbReference type="Proteomes" id="UP000013270"/>
    </source>
</evidence>
<dbReference type="Proteomes" id="UP000013270">
    <property type="component" value="Unassembled WGS sequence"/>
</dbReference>
<evidence type="ECO:0000256" key="5">
    <source>
        <dbReference type="SAM" id="SignalP"/>
    </source>
</evidence>
<dbReference type="RefSeq" id="WP_004831604.1">
    <property type="nucleotide sequence ID" value="NZ_KB849468.1"/>
</dbReference>
<keyword evidence="4" id="KW-0472">Membrane</keyword>
<gene>
    <name evidence="7" type="ORF">F963_03057</name>
</gene>
<evidence type="ECO:0000313" key="7">
    <source>
        <dbReference type="EMBL" id="ENV20926.1"/>
    </source>
</evidence>
<feature type="signal peptide" evidence="5">
    <location>
        <begin position="1"/>
        <end position="18"/>
    </location>
</feature>
<proteinExistence type="predicted"/>
<dbReference type="GO" id="GO:0055085">
    <property type="term" value="P:transmembrane transport"/>
    <property type="evidence" value="ECO:0007669"/>
    <property type="project" value="InterPro"/>
</dbReference>
<evidence type="ECO:0000256" key="2">
    <source>
        <dbReference type="ARBA" id="ARBA00022692"/>
    </source>
</evidence>